<dbReference type="EMBL" id="AP004090">
    <property type="protein sequence ID" value="BAD07638.1"/>
    <property type="molecule type" value="Genomic_DNA"/>
</dbReference>
<dbReference type="Proteomes" id="UP000000763">
    <property type="component" value="Chromosome 2"/>
</dbReference>
<dbReference type="AlphaFoldDB" id="Q6ZH23"/>
<sequence length="204" mass="22343">MSSHPAPLAQRRAPPRVVHAPLRDESRTRCLLFRRQNPPAMWAPADDFLRLPVPVPGTAPCCGLPRSHADAVQPVSPLDTSVHHPCLALFLLTSATRQHPLPSVHRLAYSCFIACGRESTPKATLPPSSLPCATITMPLTFASAPSLPGCSRRQHLPCRQPGAPPRERRIHDRLLPVSRQSAVYAIPSPCRLHLRLAGIKSNIY</sequence>
<name>Q6ZH23_ORYSJ</name>
<evidence type="ECO:0000313" key="2">
    <source>
        <dbReference type="Proteomes" id="UP000000763"/>
    </source>
</evidence>
<proteinExistence type="predicted"/>
<accession>Q6ZH23</accession>
<evidence type="ECO:0000313" key="1">
    <source>
        <dbReference type="EMBL" id="BAD07638.1"/>
    </source>
</evidence>
<reference evidence="2" key="2">
    <citation type="journal article" date="2008" name="Nucleic Acids Res.">
        <title>The rice annotation project database (RAP-DB): 2008 update.</title>
        <authorList>
            <consortium name="The rice annotation project (RAP)"/>
        </authorList>
    </citation>
    <scope>GENOME REANNOTATION</scope>
    <source>
        <strain evidence="2">cv. Nipponbare</strain>
    </source>
</reference>
<protein>
    <submittedName>
        <fullName evidence="1">Uncharacterized protein</fullName>
    </submittedName>
</protein>
<reference evidence="2" key="1">
    <citation type="journal article" date="2005" name="Nature">
        <title>The map-based sequence of the rice genome.</title>
        <authorList>
            <consortium name="International rice genome sequencing project (IRGSP)"/>
            <person name="Matsumoto T."/>
            <person name="Wu J."/>
            <person name="Kanamori H."/>
            <person name="Katayose Y."/>
            <person name="Fujisawa M."/>
            <person name="Namiki N."/>
            <person name="Mizuno H."/>
            <person name="Yamamoto K."/>
            <person name="Antonio B.A."/>
            <person name="Baba T."/>
            <person name="Sakata K."/>
            <person name="Nagamura Y."/>
            <person name="Aoki H."/>
            <person name="Arikawa K."/>
            <person name="Arita K."/>
            <person name="Bito T."/>
            <person name="Chiden Y."/>
            <person name="Fujitsuka N."/>
            <person name="Fukunaka R."/>
            <person name="Hamada M."/>
            <person name="Harada C."/>
            <person name="Hayashi A."/>
            <person name="Hijishita S."/>
            <person name="Honda M."/>
            <person name="Hosokawa S."/>
            <person name="Ichikawa Y."/>
            <person name="Idonuma A."/>
            <person name="Iijima M."/>
            <person name="Ikeda M."/>
            <person name="Ikeno M."/>
            <person name="Ito K."/>
            <person name="Ito S."/>
            <person name="Ito T."/>
            <person name="Ito Y."/>
            <person name="Ito Y."/>
            <person name="Iwabuchi A."/>
            <person name="Kamiya K."/>
            <person name="Karasawa W."/>
            <person name="Kurita K."/>
            <person name="Katagiri S."/>
            <person name="Kikuta A."/>
            <person name="Kobayashi H."/>
            <person name="Kobayashi N."/>
            <person name="Machita K."/>
            <person name="Maehara T."/>
            <person name="Masukawa M."/>
            <person name="Mizubayashi T."/>
            <person name="Mukai Y."/>
            <person name="Nagasaki H."/>
            <person name="Nagata Y."/>
            <person name="Naito S."/>
            <person name="Nakashima M."/>
            <person name="Nakama Y."/>
            <person name="Nakamichi Y."/>
            <person name="Nakamura M."/>
            <person name="Meguro A."/>
            <person name="Negishi M."/>
            <person name="Ohta I."/>
            <person name="Ohta T."/>
            <person name="Okamoto M."/>
            <person name="Ono N."/>
            <person name="Saji S."/>
            <person name="Sakaguchi M."/>
            <person name="Sakai K."/>
            <person name="Shibata M."/>
            <person name="Shimokawa T."/>
            <person name="Song J."/>
            <person name="Takazaki Y."/>
            <person name="Terasawa K."/>
            <person name="Tsugane M."/>
            <person name="Tsuji K."/>
            <person name="Ueda S."/>
            <person name="Waki K."/>
            <person name="Yamagata H."/>
            <person name="Yamamoto M."/>
            <person name="Yamamoto S."/>
            <person name="Yamane H."/>
            <person name="Yoshiki S."/>
            <person name="Yoshihara R."/>
            <person name="Yukawa K."/>
            <person name="Zhong H."/>
            <person name="Yano M."/>
            <person name="Yuan Q."/>
            <person name="Ouyang S."/>
            <person name="Liu J."/>
            <person name="Jones K.M."/>
            <person name="Gansberger K."/>
            <person name="Moffat K."/>
            <person name="Hill J."/>
            <person name="Bera J."/>
            <person name="Fadrosh D."/>
            <person name="Jin S."/>
            <person name="Johri S."/>
            <person name="Kim M."/>
            <person name="Overton L."/>
            <person name="Reardon M."/>
            <person name="Tsitrin T."/>
            <person name="Vuong H."/>
            <person name="Weaver B."/>
            <person name="Ciecko A."/>
            <person name="Tallon L."/>
            <person name="Jackson J."/>
            <person name="Pai G."/>
            <person name="Aken S.V."/>
            <person name="Utterback T."/>
            <person name="Reidmuller S."/>
            <person name="Feldblyum T."/>
            <person name="Hsiao J."/>
            <person name="Zismann V."/>
            <person name="Iobst S."/>
            <person name="de Vazeille A.R."/>
            <person name="Buell C.R."/>
            <person name="Ying K."/>
            <person name="Li Y."/>
            <person name="Lu T."/>
            <person name="Huang Y."/>
            <person name="Zhao Q."/>
            <person name="Feng Q."/>
            <person name="Zhang L."/>
            <person name="Zhu J."/>
            <person name="Weng Q."/>
            <person name="Mu J."/>
            <person name="Lu Y."/>
            <person name="Fan D."/>
            <person name="Liu Y."/>
            <person name="Guan J."/>
            <person name="Zhang Y."/>
            <person name="Yu S."/>
            <person name="Liu X."/>
            <person name="Zhang Y."/>
            <person name="Hong G."/>
            <person name="Han B."/>
            <person name="Choisne N."/>
            <person name="Demange N."/>
            <person name="Orjeda G."/>
            <person name="Samain S."/>
            <person name="Cattolico L."/>
            <person name="Pelletier E."/>
            <person name="Couloux A."/>
            <person name="Segurens B."/>
            <person name="Wincker P."/>
            <person name="D'Hont A."/>
            <person name="Scarpelli C."/>
            <person name="Weissenbach J."/>
            <person name="Salanoubat M."/>
            <person name="Quetier F."/>
            <person name="Yu Y."/>
            <person name="Kim H.R."/>
            <person name="Rambo T."/>
            <person name="Currie J."/>
            <person name="Collura K."/>
            <person name="Luo M."/>
            <person name="Yang T."/>
            <person name="Ammiraju J.S.S."/>
            <person name="Engler F."/>
            <person name="Soderlund C."/>
            <person name="Wing R.A."/>
            <person name="Palmer L.E."/>
            <person name="de la Bastide M."/>
            <person name="Spiegel L."/>
            <person name="Nascimento L."/>
            <person name="Zutavern T."/>
            <person name="O'Shaughnessy A."/>
            <person name="Dike S."/>
            <person name="Dedhia N."/>
            <person name="Preston R."/>
            <person name="Balija V."/>
            <person name="McCombie W.R."/>
            <person name="Chow T."/>
            <person name="Chen H."/>
            <person name="Chung M."/>
            <person name="Chen C."/>
            <person name="Shaw J."/>
            <person name="Wu H."/>
            <person name="Hsiao K."/>
            <person name="Chao Y."/>
            <person name="Chu M."/>
            <person name="Cheng C."/>
            <person name="Hour A."/>
            <person name="Lee P."/>
            <person name="Lin S."/>
            <person name="Lin Y."/>
            <person name="Liou J."/>
            <person name="Liu S."/>
            <person name="Hsing Y."/>
            <person name="Raghuvanshi S."/>
            <person name="Mohanty A."/>
            <person name="Bharti A.K."/>
            <person name="Gaur A."/>
            <person name="Gupta V."/>
            <person name="Kumar D."/>
            <person name="Ravi V."/>
            <person name="Vij S."/>
            <person name="Kapur A."/>
            <person name="Khurana P."/>
            <person name="Khurana P."/>
            <person name="Khurana J.P."/>
            <person name="Tyagi A.K."/>
            <person name="Gaikwad K."/>
            <person name="Singh A."/>
            <person name="Dalal V."/>
            <person name="Srivastava S."/>
            <person name="Dixit A."/>
            <person name="Pal A.K."/>
            <person name="Ghazi I.A."/>
            <person name="Yadav M."/>
            <person name="Pandit A."/>
            <person name="Bhargava A."/>
            <person name="Sureshbabu K."/>
            <person name="Batra K."/>
            <person name="Sharma T.R."/>
            <person name="Mohapatra T."/>
            <person name="Singh N.K."/>
            <person name="Messing J."/>
            <person name="Nelson A.B."/>
            <person name="Fuks G."/>
            <person name="Kavchok S."/>
            <person name="Keizer G."/>
            <person name="Linton E."/>
            <person name="Llaca V."/>
            <person name="Song R."/>
            <person name="Tanyolac B."/>
            <person name="Young S."/>
            <person name="Ho-Il K."/>
            <person name="Hahn J.H."/>
            <person name="Sangsakoo G."/>
            <person name="Vanavichit A."/>
            <person name="de Mattos Luiz.A.T."/>
            <person name="Zimmer P.D."/>
            <person name="Malone G."/>
            <person name="Dellagostin O."/>
            <person name="de Oliveira A.C."/>
            <person name="Bevan M."/>
            <person name="Bancroft I."/>
            <person name="Minx P."/>
            <person name="Cordum H."/>
            <person name="Wilson R."/>
            <person name="Cheng Z."/>
            <person name="Jin W."/>
            <person name="Jiang J."/>
            <person name="Leong S.A."/>
            <person name="Iwama H."/>
            <person name="Gojobori T."/>
            <person name="Itoh T."/>
            <person name="Niimura Y."/>
            <person name="Fujii Y."/>
            <person name="Habara T."/>
            <person name="Sakai H."/>
            <person name="Sato Y."/>
            <person name="Wilson G."/>
            <person name="Kumar K."/>
            <person name="McCouch S."/>
            <person name="Juretic N."/>
            <person name="Hoen D."/>
            <person name="Wright S."/>
            <person name="Bruskiewich R."/>
            <person name="Bureau T."/>
            <person name="Miyao A."/>
            <person name="Hirochika H."/>
            <person name="Nishikawa T."/>
            <person name="Kadowaki K."/>
            <person name="Sugiura M."/>
            <person name="Burr B."/>
            <person name="Sasaki T."/>
        </authorList>
    </citation>
    <scope>NUCLEOTIDE SEQUENCE [LARGE SCALE GENOMIC DNA]</scope>
    <source>
        <strain evidence="2">cv. Nipponbare</strain>
    </source>
</reference>
<organism evidence="1 2">
    <name type="scientific">Oryza sativa subsp. japonica</name>
    <name type="common">Rice</name>
    <dbReference type="NCBI Taxonomy" id="39947"/>
    <lineage>
        <taxon>Eukaryota</taxon>
        <taxon>Viridiplantae</taxon>
        <taxon>Streptophyta</taxon>
        <taxon>Embryophyta</taxon>
        <taxon>Tracheophyta</taxon>
        <taxon>Spermatophyta</taxon>
        <taxon>Magnoliopsida</taxon>
        <taxon>Liliopsida</taxon>
        <taxon>Poales</taxon>
        <taxon>Poaceae</taxon>
        <taxon>BOP clade</taxon>
        <taxon>Oryzoideae</taxon>
        <taxon>Oryzeae</taxon>
        <taxon>Oryzinae</taxon>
        <taxon>Oryza</taxon>
        <taxon>Oryza sativa</taxon>
    </lineage>
</organism>
<gene>
    <name evidence="1" type="primary">OJ1399_H05.19</name>
</gene>